<proteinExistence type="predicted"/>
<dbReference type="InParanoid" id="G4T6S1"/>
<keyword evidence="1" id="KW-1133">Transmembrane helix</keyword>
<dbReference type="Proteomes" id="UP000007148">
    <property type="component" value="Unassembled WGS sequence"/>
</dbReference>
<keyword evidence="1" id="KW-0472">Membrane</keyword>
<keyword evidence="1" id="KW-0812">Transmembrane</keyword>
<dbReference type="AlphaFoldDB" id="G4T6S1"/>
<accession>G4T6S1</accession>
<dbReference type="HOGENOM" id="CLU_731807_0_0_1"/>
<dbReference type="EMBL" id="CAFZ01000008">
    <property type="protein sequence ID" value="CCA66986.1"/>
    <property type="molecule type" value="Genomic_DNA"/>
</dbReference>
<feature type="transmembrane region" description="Helical" evidence="1">
    <location>
        <begin position="182"/>
        <end position="205"/>
    </location>
</feature>
<name>G4T6S1_SERID</name>
<evidence type="ECO:0000313" key="2">
    <source>
        <dbReference type="EMBL" id="CCA66986.1"/>
    </source>
</evidence>
<evidence type="ECO:0000313" key="3">
    <source>
        <dbReference type="Proteomes" id="UP000007148"/>
    </source>
</evidence>
<keyword evidence="3" id="KW-1185">Reference proteome</keyword>
<evidence type="ECO:0000256" key="1">
    <source>
        <dbReference type="SAM" id="Phobius"/>
    </source>
</evidence>
<gene>
    <name evidence="2" type="ORF">PIIN_00823</name>
</gene>
<dbReference type="OrthoDB" id="3158737at2759"/>
<sequence length="378" mass="42263">MSPVTISTLLIENDGSAEPYSLGDKVDNASPFIAFSDHGWEHRINKSFSWMNTVSSTSTVGAWVHITFSADRVYGVPMQEQTLLRMDLYSLLDDITIESTVRSIMRAKNTEIMTHQVLLFNHSLSGWASMHSYNISVERGALHLDFIRINGTILQSRDLRPGYSDTGSVWARPVSPEASAEAIVFALCTILLILFCVSYLLFVFCRRRIWNATHRRTKGSESTREESIFVGQQVRRRCSPLVISTPRQGELNPTNAMSKYPILFTPYSPSGGLVRADSCSHISSSHVTLAPPQEDMAHTSSTSHAYDQCHDQNLEILQLSHNDLARVFDRAQTLQLLARDIGQNIPPEDGNEDYFENLARRLAMGAYSMSNNSSSHAS</sequence>
<comment type="caution">
    <text evidence="2">The sequence shown here is derived from an EMBL/GenBank/DDBJ whole genome shotgun (WGS) entry which is preliminary data.</text>
</comment>
<protein>
    <submittedName>
        <fullName evidence="2">Uncharacterized protein</fullName>
    </submittedName>
</protein>
<organism evidence="2 3">
    <name type="scientific">Serendipita indica (strain DSM 11827)</name>
    <name type="common">Root endophyte fungus</name>
    <name type="synonym">Piriformospora indica</name>
    <dbReference type="NCBI Taxonomy" id="1109443"/>
    <lineage>
        <taxon>Eukaryota</taxon>
        <taxon>Fungi</taxon>
        <taxon>Dikarya</taxon>
        <taxon>Basidiomycota</taxon>
        <taxon>Agaricomycotina</taxon>
        <taxon>Agaricomycetes</taxon>
        <taxon>Sebacinales</taxon>
        <taxon>Serendipitaceae</taxon>
        <taxon>Serendipita</taxon>
    </lineage>
</organism>
<reference evidence="2 3" key="1">
    <citation type="journal article" date="2011" name="PLoS Pathog.">
        <title>Endophytic Life Strategies Decoded by Genome and Transcriptome Analyses of the Mutualistic Root Symbiont Piriformospora indica.</title>
        <authorList>
            <person name="Zuccaro A."/>
            <person name="Lahrmann U."/>
            <person name="Guldener U."/>
            <person name="Langen G."/>
            <person name="Pfiffi S."/>
            <person name="Biedenkopf D."/>
            <person name="Wong P."/>
            <person name="Samans B."/>
            <person name="Grimm C."/>
            <person name="Basiewicz M."/>
            <person name="Murat C."/>
            <person name="Martin F."/>
            <person name="Kogel K.H."/>
        </authorList>
    </citation>
    <scope>NUCLEOTIDE SEQUENCE [LARGE SCALE GENOMIC DNA]</scope>
    <source>
        <strain evidence="2 3">DSM 11827</strain>
    </source>
</reference>